<feature type="region of interest" description="Disordered" evidence="10">
    <location>
        <begin position="99"/>
        <end position="175"/>
    </location>
</feature>
<keyword evidence="8" id="KW-0472">Membrane</keyword>
<organism evidence="11 12">
    <name type="scientific">Volvox reticuliferus</name>
    <dbReference type="NCBI Taxonomy" id="1737510"/>
    <lineage>
        <taxon>Eukaryota</taxon>
        <taxon>Viridiplantae</taxon>
        <taxon>Chlorophyta</taxon>
        <taxon>core chlorophytes</taxon>
        <taxon>Chlorophyceae</taxon>
        <taxon>CS clade</taxon>
        <taxon>Chlamydomonadales</taxon>
        <taxon>Volvocaceae</taxon>
        <taxon>Volvox</taxon>
    </lineage>
</organism>
<gene>
    <name evidence="11" type="ORF">Vretimale_13911</name>
</gene>
<dbReference type="InterPro" id="IPR002067">
    <property type="entry name" value="MCP"/>
</dbReference>
<protein>
    <submittedName>
        <fullName evidence="11">Uncharacterized protein</fullName>
    </submittedName>
</protein>
<sequence>MDFAMDNFAITPGLRDFISGAVAGAFAITVSQPLDTVRVRLQQAALGSGSSRNAIEVLLKMVRQEGILSPFKGLTYPLLFASVQSAILFQAYGWTLRQMASPSPPAPPSPPAQQQYNNHHHQHQEPVGLPPAPAHPYLDRRPSARAQIKAEAHPQHQACGAHPSPNTASSISSSCSSSSCSSSSPVLCSTALHQLHLHHHHHLQEQQMAEVHSPPSVSGRLLNWIEAQMSTGRGYADGGGAAAVGRHPQGHDDTASGSTYPVSSRNSSSAGAGNGGNCSSCRSNSSSNNGDGVYGGWSSQSDCSPDRSDHNHQQQQQQQSRLPTPWHGFVAGSVSGFAQVFLWSPVELLKLRAQLQTATPGSPGYRNPAALAAQVLRQDGVAGLYRGFTLTVIRDVPSYAMYFWLYHDIAGALSPGVHPEAAPPTTQVVAGGLAGVIAWLPIYPLDVLKTRVQAVTASASQGKTWMHFAREMYQEAGARAFFRGVAPTLVRAFLMDGASFLGYTSTLKLLGGAGGGSDGCDGDQRQAPSAVEVVATAAAGAAPVPSAVPTAHV</sequence>
<reference evidence="11" key="1">
    <citation type="journal article" date="2021" name="Proc. Natl. Acad. Sci. U.S.A.">
        <title>Three genomes in the algal genus Volvox reveal the fate of a haploid sex-determining region after a transition to homothallism.</title>
        <authorList>
            <person name="Yamamoto K."/>
            <person name="Hamaji T."/>
            <person name="Kawai-Toyooka H."/>
            <person name="Matsuzaki R."/>
            <person name="Takahashi F."/>
            <person name="Nishimura Y."/>
            <person name="Kawachi M."/>
            <person name="Noguchi H."/>
            <person name="Minakuchi Y."/>
            <person name="Umen J.G."/>
            <person name="Toyoda A."/>
            <person name="Nozaki H."/>
        </authorList>
    </citation>
    <scope>NUCLEOTIDE SEQUENCE</scope>
    <source>
        <strain evidence="11">NIES-3785</strain>
    </source>
</reference>
<evidence type="ECO:0000256" key="6">
    <source>
        <dbReference type="ARBA" id="ARBA00022989"/>
    </source>
</evidence>
<feature type="compositionally biased region" description="Low complexity" evidence="10">
    <location>
        <begin position="263"/>
        <end position="290"/>
    </location>
</feature>
<evidence type="ECO:0000256" key="5">
    <source>
        <dbReference type="ARBA" id="ARBA00022737"/>
    </source>
</evidence>
<dbReference type="InterPro" id="IPR023395">
    <property type="entry name" value="MCP_dom_sf"/>
</dbReference>
<accession>A0A8J4CYF2</accession>
<dbReference type="GO" id="GO:0031966">
    <property type="term" value="C:mitochondrial membrane"/>
    <property type="evidence" value="ECO:0007669"/>
    <property type="project" value="UniProtKB-SubCell"/>
</dbReference>
<keyword evidence="5" id="KW-0677">Repeat</keyword>
<name>A0A8J4CYF2_9CHLO</name>
<dbReference type="Pfam" id="PF00153">
    <property type="entry name" value="Mito_carr"/>
    <property type="match status" value="3"/>
</dbReference>
<comment type="subcellular location">
    <subcellularLocation>
        <location evidence="1">Mitochondrion membrane</location>
        <topology evidence="1">Multi-pass membrane protein</topology>
    </subcellularLocation>
</comment>
<keyword evidence="7" id="KW-0496">Mitochondrion</keyword>
<evidence type="ECO:0000256" key="8">
    <source>
        <dbReference type="ARBA" id="ARBA00023136"/>
    </source>
</evidence>
<evidence type="ECO:0000256" key="10">
    <source>
        <dbReference type="SAM" id="MobiDB-lite"/>
    </source>
</evidence>
<dbReference type="Proteomes" id="UP000722791">
    <property type="component" value="Unassembled WGS sequence"/>
</dbReference>
<keyword evidence="3 9" id="KW-0813">Transport</keyword>
<proteinExistence type="inferred from homology"/>
<dbReference type="AlphaFoldDB" id="A0A8J4CYF2"/>
<feature type="region of interest" description="Disordered" evidence="10">
    <location>
        <begin position="236"/>
        <end position="325"/>
    </location>
</feature>
<evidence type="ECO:0000256" key="9">
    <source>
        <dbReference type="RuleBase" id="RU000488"/>
    </source>
</evidence>
<evidence type="ECO:0000256" key="4">
    <source>
        <dbReference type="ARBA" id="ARBA00022692"/>
    </source>
</evidence>
<feature type="compositionally biased region" description="Pro residues" evidence="10">
    <location>
        <begin position="102"/>
        <end position="111"/>
    </location>
</feature>
<evidence type="ECO:0000256" key="3">
    <source>
        <dbReference type="ARBA" id="ARBA00022448"/>
    </source>
</evidence>
<dbReference type="InterPro" id="IPR018108">
    <property type="entry name" value="MCP_transmembrane"/>
</dbReference>
<keyword evidence="6" id="KW-1133">Transmembrane helix</keyword>
<evidence type="ECO:0000313" key="11">
    <source>
        <dbReference type="EMBL" id="GIM10153.1"/>
    </source>
</evidence>
<comment type="caution">
    <text evidence="11">The sequence shown here is derived from an EMBL/GenBank/DDBJ whole genome shotgun (WGS) entry which is preliminary data.</text>
</comment>
<dbReference type="PRINTS" id="PR00926">
    <property type="entry name" value="MITOCARRIER"/>
</dbReference>
<feature type="compositionally biased region" description="Basic and acidic residues" evidence="10">
    <location>
        <begin position="137"/>
        <end position="154"/>
    </location>
</feature>
<evidence type="ECO:0000313" key="12">
    <source>
        <dbReference type="Proteomes" id="UP000722791"/>
    </source>
</evidence>
<dbReference type="SUPFAM" id="SSF103506">
    <property type="entry name" value="Mitochondrial carrier"/>
    <property type="match status" value="2"/>
</dbReference>
<evidence type="ECO:0000256" key="1">
    <source>
        <dbReference type="ARBA" id="ARBA00004225"/>
    </source>
</evidence>
<dbReference type="InterPro" id="IPR050567">
    <property type="entry name" value="Mitochondrial_Carrier"/>
</dbReference>
<comment type="similarity">
    <text evidence="2 9">Belongs to the mitochondrial carrier (TC 2.A.29) family.</text>
</comment>
<keyword evidence="4 9" id="KW-0812">Transmembrane</keyword>
<dbReference type="GO" id="GO:0022857">
    <property type="term" value="F:transmembrane transporter activity"/>
    <property type="evidence" value="ECO:0007669"/>
    <property type="project" value="TreeGrafter"/>
</dbReference>
<evidence type="ECO:0000256" key="2">
    <source>
        <dbReference type="ARBA" id="ARBA00006375"/>
    </source>
</evidence>
<evidence type="ECO:0000256" key="7">
    <source>
        <dbReference type="ARBA" id="ARBA00023128"/>
    </source>
</evidence>
<dbReference type="PANTHER" id="PTHR45624">
    <property type="entry name" value="MITOCHONDRIAL BASIC AMINO ACIDS TRANSPORTER-RELATED"/>
    <property type="match status" value="1"/>
</dbReference>
<dbReference type="OrthoDB" id="193856at2759"/>
<dbReference type="PANTHER" id="PTHR45624:SF10">
    <property type="entry name" value="SLC (SOLUTE CARRIER) HOMOLOG"/>
    <property type="match status" value="1"/>
</dbReference>
<dbReference type="EMBL" id="BNCQ01000033">
    <property type="protein sequence ID" value="GIM10153.1"/>
    <property type="molecule type" value="Genomic_DNA"/>
</dbReference>
<dbReference type="PROSITE" id="PS50920">
    <property type="entry name" value="SOLCAR"/>
    <property type="match status" value="3"/>
</dbReference>
<dbReference type="Gene3D" id="1.50.40.10">
    <property type="entry name" value="Mitochondrial carrier domain"/>
    <property type="match status" value="2"/>
</dbReference>